<dbReference type="InterPro" id="IPR014014">
    <property type="entry name" value="RNA_helicase_DEAD_Q_motif"/>
</dbReference>
<feature type="compositionally biased region" description="Polar residues" evidence="10">
    <location>
        <begin position="470"/>
        <end position="483"/>
    </location>
</feature>
<dbReference type="SMART" id="SM00490">
    <property type="entry name" value="HELICc"/>
    <property type="match status" value="1"/>
</dbReference>
<dbReference type="InterPro" id="IPR014001">
    <property type="entry name" value="Helicase_ATP-bd"/>
</dbReference>
<feature type="domain" description="DEAD-box RNA helicase Q" evidence="13">
    <location>
        <begin position="17"/>
        <end position="45"/>
    </location>
</feature>
<dbReference type="InterPro" id="IPR044742">
    <property type="entry name" value="DEAD/DEAH_RhlB"/>
</dbReference>
<evidence type="ECO:0000256" key="6">
    <source>
        <dbReference type="ARBA" id="ARBA00022840"/>
    </source>
</evidence>
<dbReference type="PANTHER" id="PTHR47959">
    <property type="entry name" value="ATP-DEPENDENT RNA HELICASE RHLE-RELATED"/>
    <property type="match status" value="1"/>
</dbReference>
<evidence type="ECO:0000256" key="9">
    <source>
        <dbReference type="PROSITE-ProRule" id="PRU00552"/>
    </source>
</evidence>
<dbReference type="Proteomes" id="UP000032737">
    <property type="component" value="Chromosome"/>
</dbReference>
<dbReference type="GO" id="GO:0005524">
    <property type="term" value="F:ATP binding"/>
    <property type="evidence" value="ECO:0007669"/>
    <property type="project" value="UniProtKB-KW"/>
</dbReference>
<evidence type="ECO:0000313" key="14">
    <source>
        <dbReference type="EMBL" id="CCV66518.1"/>
    </source>
</evidence>
<keyword evidence="3" id="KW-0547">Nucleotide-binding</keyword>
<dbReference type="Gene3D" id="3.40.50.300">
    <property type="entry name" value="P-loop containing nucleotide triphosphate hydrolases"/>
    <property type="match status" value="2"/>
</dbReference>
<name>U4KSC6_9MOLU</name>
<dbReference type="HOGENOM" id="CLU_003041_28_3_14"/>
<dbReference type="SMART" id="SM00487">
    <property type="entry name" value="DEXDc"/>
    <property type="match status" value="1"/>
</dbReference>
<dbReference type="GO" id="GO:0003723">
    <property type="term" value="F:RNA binding"/>
    <property type="evidence" value="ECO:0007669"/>
    <property type="project" value="UniProtKB-ARBA"/>
</dbReference>
<feature type="domain" description="Helicase C-terminal" evidence="12">
    <location>
        <begin position="232"/>
        <end position="392"/>
    </location>
</feature>
<keyword evidence="2" id="KW-0963">Cytoplasm</keyword>
<comment type="similarity">
    <text evidence="7">Belongs to the DEAD box helicase family.</text>
</comment>
<dbReference type="EC" id="3.6.4.13" evidence="1"/>
<evidence type="ECO:0000256" key="2">
    <source>
        <dbReference type="ARBA" id="ARBA00022490"/>
    </source>
</evidence>
<feature type="short sequence motif" description="Q motif" evidence="9">
    <location>
        <begin position="17"/>
        <end position="45"/>
    </location>
</feature>
<evidence type="ECO:0000256" key="8">
    <source>
        <dbReference type="ARBA" id="ARBA00047984"/>
    </source>
</evidence>
<evidence type="ECO:0000256" key="5">
    <source>
        <dbReference type="ARBA" id="ARBA00022806"/>
    </source>
</evidence>
<evidence type="ECO:0000259" key="12">
    <source>
        <dbReference type="PROSITE" id="PS51194"/>
    </source>
</evidence>
<evidence type="ECO:0000313" key="15">
    <source>
        <dbReference type="Proteomes" id="UP000032737"/>
    </source>
</evidence>
<feature type="region of interest" description="Disordered" evidence="10">
    <location>
        <begin position="397"/>
        <end position="490"/>
    </location>
</feature>
<organism evidence="14 15">
    <name type="scientific">Acholeplasma brassicae</name>
    <dbReference type="NCBI Taxonomy" id="61635"/>
    <lineage>
        <taxon>Bacteria</taxon>
        <taxon>Bacillati</taxon>
        <taxon>Mycoplasmatota</taxon>
        <taxon>Mollicutes</taxon>
        <taxon>Acholeplasmatales</taxon>
        <taxon>Acholeplasmataceae</taxon>
        <taxon>Acholeplasma</taxon>
    </lineage>
</organism>
<evidence type="ECO:0000256" key="7">
    <source>
        <dbReference type="ARBA" id="ARBA00038437"/>
    </source>
</evidence>
<feature type="domain" description="Helicase ATP-binding" evidence="11">
    <location>
        <begin position="48"/>
        <end position="221"/>
    </location>
</feature>
<comment type="catalytic activity">
    <reaction evidence="8">
        <text>ATP + H2O = ADP + phosphate + H(+)</text>
        <dbReference type="Rhea" id="RHEA:13065"/>
        <dbReference type="ChEBI" id="CHEBI:15377"/>
        <dbReference type="ChEBI" id="CHEBI:15378"/>
        <dbReference type="ChEBI" id="CHEBI:30616"/>
        <dbReference type="ChEBI" id="CHEBI:43474"/>
        <dbReference type="ChEBI" id="CHEBI:456216"/>
        <dbReference type="EC" id="3.6.4.13"/>
    </reaction>
</comment>
<evidence type="ECO:0000256" key="10">
    <source>
        <dbReference type="SAM" id="MobiDB-lite"/>
    </source>
</evidence>
<dbReference type="PROSITE" id="PS51194">
    <property type="entry name" value="HELICASE_CTER"/>
    <property type="match status" value="1"/>
</dbReference>
<evidence type="ECO:0000259" key="13">
    <source>
        <dbReference type="PROSITE" id="PS51195"/>
    </source>
</evidence>
<dbReference type="PANTHER" id="PTHR47959:SF13">
    <property type="entry name" value="ATP-DEPENDENT RNA HELICASE RHLE"/>
    <property type="match status" value="1"/>
</dbReference>
<gene>
    <name evidence="14" type="primary">srmB</name>
    <name evidence="14" type="ORF">BN85314970</name>
</gene>
<evidence type="ECO:0000256" key="3">
    <source>
        <dbReference type="ARBA" id="ARBA00022741"/>
    </source>
</evidence>
<keyword evidence="15" id="KW-1185">Reference proteome</keyword>
<dbReference type="EMBL" id="FO681348">
    <property type="protein sequence ID" value="CCV66518.1"/>
    <property type="molecule type" value="Genomic_DNA"/>
</dbReference>
<dbReference type="PROSITE" id="PS51195">
    <property type="entry name" value="Q_MOTIF"/>
    <property type="match status" value="1"/>
</dbReference>
<dbReference type="InterPro" id="IPR011545">
    <property type="entry name" value="DEAD/DEAH_box_helicase_dom"/>
</dbReference>
<evidence type="ECO:0000259" key="11">
    <source>
        <dbReference type="PROSITE" id="PS51192"/>
    </source>
</evidence>
<keyword evidence="4" id="KW-0378">Hydrolase</keyword>
<keyword evidence="6" id="KW-0067">ATP-binding</keyword>
<dbReference type="PROSITE" id="PS51192">
    <property type="entry name" value="HELICASE_ATP_BIND_1"/>
    <property type="match status" value="1"/>
</dbReference>
<dbReference type="GO" id="GO:0003724">
    <property type="term" value="F:RNA helicase activity"/>
    <property type="evidence" value="ECO:0007669"/>
    <property type="project" value="UniProtKB-EC"/>
</dbReference>
<dbReference type="CDD" id="cd00268">
    <property type="entry name" value="DEADc"/>
    <property type="match status" value="1"/>
</dbReference>
<sequence>MTLHFLMQKTKKRELMNEFKKLGIIDEISKAVTKFGYLTPTPIQLEAIPVLLDGKDMLASAQTGTGKTAAFAIPILQRLYEDKTDKRLIKALVLSPTRELANQIFENFNAYSIYLGIRSVVIYGGVKQREQEHQLRGGADVLVATPGRLLDLVNQKIVDLKDVSYFVLDEADQMLDMGFINDVKKIVKMIKTERQTMLFSATMPKTIEKLAAEVLKDPVRVMVTPVTKTLDQITQSVYHVAKKKKTSLLVELIKSEKMASVLVFTRTKQGANRVTKELLEKGIRTEAIHGNKSQNARERALENFKKGKTNVLVATDIAARGIDIEALSYVFNYDLPEVPETYIHRIGRTGRAGLDGISISFCDVLERDLLKAIEKHIKNPIDVKTLEGFVLTEPTNVLDTRPKLEPSKTGKPKRGQTNKRFTDKKKSEPFKRDERQQVGKTFESKSDSSVGGFKKTFGKTEGGKSDFRQGRTSARKSSSSQTTYHKKSGR</sequence>
<dbReference type="InterPro" id="IPR001650">
    <property type="entry name" value="Helicase_C-like"/>
</dbReference>
<dbReference type="AlphaFoldDB" id="U4KSC6"/>
<evidence type="ECO:0000256" key="4">
    <source>
        <dbReference type="ARBA" id="ARBA00022801"/>
    </source>
</evidence>
<feature type="compositionally biased region" description="Basic and acidic residues" evidence="10">
    <location>
        <begin position="420"/>
        <end position="446"/>
    </location>
</feature>
<dbReference type="Pfam" id="PF00271">
    <property type="entry name" value="Helicase_C"/>
    <property type="match status" value="1"/>
</dbReference>
<dbReference type="STRING" id="61635.BN85314970"/>
<dbReference type="Pfam" id="PF00270">
    <property type="entry name" value="DEAD"/>
    <property type="match status" value="1"/>
</dbReference>
<evidence type="ECO:0000256" key="1">
    <source>
        <dbReference type="ARBA" id="ARBA00012552"/>
    </source>
</evidence>
<dbReference type="GO" id="GO:0005829">
    <property type="term" value="C:cytosol"/>
    <property type="evidence" value="ECO:0007669"/>
    <property type="project" value="TreeGrafter"/>
</dbReference>
<proteinExistence type="inferred from homology"/>
<dbReference type="GO" id="GO:0016787">
    <property type="term" value="F:hydrolase activity"/>
    <property type="evidence" value="ECO:0007669"/>
    <property type="project" value="UniProtKB-KW"/>
</dbReference>
<dbReference type="SUPFAM" id="SSF52540">
    <property type="entry name" value="P-loop containing nucleoside triphosphate hydrolases"/>
    <property type="match status" value="2"/>
</dbReference>
<dbReference type="KEGG" id="abra:BN85314970"/>
<dbReference type="InterPro" id="IPR050079">
    <property type="entry name" value="DEAD_box_RNA_helicase"/>
</dbReference>
<accession>U4KSC6</accession>
<keyword evidence="5 14" id="KW-0347">Helicase</keyword>
<dbReference type="CDD" id="cd18787">
    <property type="entry name" value="SF2_C_DEAD"/>
    <property type="match status" value="1"/>
</dbReference>
<dbReference type="InterPro" id="IPR027417">
    <property type="entry name" value="P-loop_NTPase"/>
</dbReference>
<protein>
    <recommendedName>
        <fullName evidence="1">RNA helicase</fullName>
        <ecNumber evidence="1">3.6.4.13</ecNumber>
    </recommendedName>
</protein>
<dbReference type="FunFam" id="3.40.50.300:FF:000108">
    <property type="entry name" value="ATP-dependent RNA helicase RhlE"/>
    <property type="match status" value="1"/>
</dbReference>
<reference evidence="14 15" key="1">
    <citation type="journal article" date="2013" name="J. Mol. Microbiol. Biotechnol.">
        <title>Analysis of the Complete Genomes of Acholeplasma brassicae , A. palmae and A. laidlawii and Their Comparison to the Obligate Parasites from ' Candidatus Phytoplasma'.</title>
        <authorList>
            <person name="Kube M."/>
            <person name="Siewert C."/>
            <person name="Migdoll A.M."/>
            <person name="Duduk B."/>
            <person name="Holz S."/>
            <person name="Rabus R."/>
            <person name="Seemuller E."/>
            <person name="Mitrovic J."/>
            <person name="Muller I."/>
            <person name="Buttner C."/>
            <person name="Reinhardt R."/>
        </authorList>
    </citation>
    <scope>NUCLEOTIDE SEQUENCE [LARGE SCALE GENOMIC DNA]</scope>
    <source>
        <strain evidence="15">0502</strain>
    </source>
</reference>